<accession>A0A1J0VX05</accession>
<reference evidence="1" key="1">
    <citation type="submission" date="2016-11" db="EMBL/GenBank/DDBJ databases">
        <authorList>
            <person name="Jaros S."/>
            <person name="Januszkiewicz K."/>
            <person name="Wedrychowicz H."/>
        </authorList>
    </citation>
    <scope>NUCLEOTIDE SEQUENCE [LARGE SCALE GENOMIC DNA]</scope>
    <source>
        <strain evidence="1">Y48</strain>
    </source>
</reference>
<dbReference type="RefSeq" id="WP_071929741.1">
    <property type="nucleotide sequence ID" value="NZ_CP018082.1"/>
</dbReference>
<dbReference type="EMBL" id="CP018082">
    <property type="protein sequence ID" value="APE36558.1"/>
    <property type="molecule type" value="Genomic_DNA"/>
</dbReference>
<keyword evidence="2" id="KW-1185">Reference proteome</keyword>
<dbReference type="Gene3D" id="3.40.47.10">
    <property type="match status" value="1"/>
</dbReference>
<name>A0A1J0VX05_9NOCA</name>
<dbReference type="OrthoDB" id="6195581at2"/>
<proteinExistence type="predicted"/>
<organism evidence="1 2">
    <name type="scientific">Nocardia mangyaensis</name>
    <dbReference type="NCBI Taxonomy" id="2213200"/>
    <lineage>
        <taxon>Bacteria</taxon>
        <taxon>Bacillati</taxon>
        <taxon>Actinomycetota</taxon>
        <taxon>Actinomycetes</taxon>
        <taxon>Mycobacteriales</taxon>
        <taxon>Nocardiaceae</taxon>
        <taxon>Nocardia</taxon>
    </lineage>
</organism>
<dbReference type="Proteomes" id="UP000183810">
    <property type="component" value="Chromosome"/>
</dbReference>
<evidence type="ECO:0008006" key="3">
    <source>
        <dbReference type="Google" id="ProtNLM"/>
    </source>
</evidence>
<dbReference type="KEGG" id="nsl:BOX37_24480"/>
<sequence>MGIIISSAVTHTGGVSSVGQAADAAREALTGAGCPPEQVDALINVGVYRDANLVEPAVAALIQQAAGIGLDYRPGDVPCLSFDLMNGACGLVNAVGVAASLLADLPAGHVVVVSGDAHPSMRADAEFAFEPVGAALVLENSAEAAGFGGVHVSAGDTLPDPQGYVTLSEMGAEGRSALTVELATSTAELVEHAATAGREALAADHIDATRAVLVCGKPTEDFATELAAELGIAVFVTDEFTGDAHTSALTAAYVAARDAGLADRPLLFVAADGGPTAAAVTYRGPGVA</sequence>
<dbReference type="InterPro" id="IPR016039">
    <property type="entry name" value="Thiolase-like"/>
</dbReference>
<protein>
    <recommendedName>
        <fullName evidence="3">Beta-ketoacyl-[acyl-carrier-protein] synthase III N-terminal domain-containing protein</fullName>
    </recommendedName>
</protein>
<evidence type="ECO:0000313" key="1">
    <source>
        <dbReference type="EMBL" id="APE36558.1"/>
    </source>
</evidence>
<evidence type="ECO:0000313" key="2">
    <source>
        <dbReference type="Proteomes" id="UP000183810"/>
    </source>
</evidence>
<dbReference type="GO" id="GO:0016746">
    <property type="term" value="F:acyltransferase activity"/>
    <property type="evidence" value="ECO:0007669"/>
    <property type="project" value="InterPro"/>
</dbReference>
<dbReference type="SUPFAM" id="SSF53901">
    <property type="entry name" value="Thiolase-like"/>
    <property type="match status" value="1"/>
</dbReference>
<gene>
    <name evidence="1" type="ORF">BOX37_24480</name>
</gene>
<dbReference type="AlphaFoldDB" id="A0A1J0VX05"/>